<dbReference type="RefSeq" id="WP_094254821.1">
    <property type="nucleotide sequence ID" value="NZ_NNCE01000006.1"/>
</dbReference>
<keyword evidence="3" id="KW-1185">Reference proteome</keyword>
<reference evidence="2 3" key="1">
    <citation type="submission" date="2019-03" db="EMBL/GenBank/DDBJ databases">
        <title>Genomic Encyclopedia of Archaeal and Bacterial Type Strains, Phase II (KMG-II): from individual species to whole genera.</title>
        <authorList>
            <person name="Goeker M."/>
        </authorList>
    </citation>
    <scope>NUCLEOTIDE SEQUENCE [LARGE SCALE GENOMIC DNA]</scope>
    <source>
        <strain evidence="2 3">ATCC 700618</strain>
    </source>
</reference>
<sequence length="217" mass="25713">MELWKIILLVSAVVVTIGGLGFYIWVRFWIKKYRKKMNDGNSILDSKINRPNGGDVDMNLKESLGSKFDIFDLETILNFLYRNSFRKIKVIGDDSIFITLSIWKQLQFIKITNPEFDNELIEKVKNDFPDYREFINEENSNDYDALIINKSKFDYNKTYDTFIKDVKEKGTLIIVENSNNLIKEDFESLQKHLNYLKEHHETIKVKNKITFITKNFN</sequence>
<keyword evidence="1" id="KW-1133">Transmembrane helix</keyword>
<comment type="caution">
    <text evidence="2">The sequence shown here is derived from an EMBL/GenBank/DDBJ whole genome shotgun (WGS) entry which is preliminary data.</text>
</comment>
<evidence type="ECO:0000313" key="2">
    <source>
        <dbReference type="EMBL" id="TDO19395.1"/>
    </source>
</evidence>
<keyword evidence="1" id="KW-0472">Membrane</keyword>
<accession>A0A4R6IEQ4</accession>
<name>A0A4R6IEQ4_9MOLU</name>
<feature type="transmembrane region" description="Helical" evidence="1">
    <location>
        <begin position="6"/>
        <end position="26"/>
    </location>
</feature>
<dbReference type="AlphaFoldDB" id="A0A4R6IEQ4"/>
<keyword evidence="1" id="KW-0812">Transmembrane</keyword>
<proteinExistence type="predicted"/>
<gene>
    <name evidence="2" type="ORF">EI74_0664</name>
</gene>
<evidence type="ECO:0000313" key="3">
    <source>
        <dbReference type="Proteomes" id="UP000295518"/>
    </source>
</evidence>
<protein>
    <recommendedName>
        <fullName evidence="4">Methyltransferase</fullName>
    </recommendedName>
</protein>
<dbReference type="Proteomes" id="UP000295518">
    <property type="component" value="Unassembled WGS sequence"/>
</dbReference>
<organism evidence="2 3">
    <name type="scientific">Mycoplasma testudineum</name>
    <dbReference type="NCBI Taxonomy" id="244584"/>
    <lineage>
        <taxon>Bacteria</taxon>
        <taxon>Bacillati</taxon>
        <taxon>Mycoplasmatota</taxon>
        <taxon>Mollicutes</taxon>
        <taxon>Mycoplasmataceae</taxon>
        <taxon>Mycoplasma</taxon>
    </lineage>
</organism>
<evidence type="ECO:0000256" key="1">
    <source>
        <dbReference type="SAM" id="Phobius"/>
    </source>
</evidence>
<evidence type="ECO:0008006" key="4">
    <source>
        <dbReference type="Google" id="ProtNLM"/>
    </source>
</evidence>
<dbReference type="NCBIfam" id="NF045844">
    <property type="entry name" value="BC85_0335_fam"/>
    <property type="match status" value="1"/>
</dbReference>
<dbReference type="OrthoDB" id="401200at2"/>
<dbReference type="EMBL" id="SNWN01000014">
    <property type="protein sequence ID" value="TDO19395.1"/>
    <property type="molecule type" value="Genomic_DNA"/>
</dbReference>